<evidence type="ECO:0000256" key="5">
    <source>
        <dbReference type="SAM" id="MobiDB-lite"/>
    </source>
</evidence>
<reference evidence="7 8" key="1">
    <citation type="journal article" date="2016" name="Proc. Natl. Acad. Sci. U.S.A.">
        <title>Comparative genomics of biotechnologically important yeasts.</title>
        <authorList>
            <person name="Riley R."/>
            <person name="Haridas S."/>
            <person name="Wolfe K.H."/>
            <person name="Lopes M.R."/>
            <person name="Hittinger C.T."/>
            <person name="Goeker M."/>
            <person name="Salamov A.A."/>
            <person name="Wisecaver J.H."/>
            <person name="Long T.M."/>
            <person name="Calvey C.H."/>
            <person name="Aerts A.L."/>
            <person name="Barry K.W."/>
            <person name="Choi C."/>
            <person name="Clum A."/>
            <person name="Coughlan A.Y."/>
            <person name="Deshpande S."/>
            <person name="Douglass A.P."/>
            <person name="Hanson S.J."/>
            <person name="Klenk H.-P."/>
            <person name="LaButti K.M."/>
            <person name="Lapidus A."/>
            <person name="Lindquist E.A."/>
            <person name="Lipzen A.M."/>
            <person name="Meier-Kolthoff J.P."/>
            <person name="Ohm R.A."/>
            <person name="Otillar R.P."/>
            <person name="Pangilinan J.L."/>
            <person name="Peng Y."/>
            <person name="Rokas A."/>
            <person name="Rosa C.A."/>
            <person name="Scheuner C."/>
            <person name="Sibirny A.A."/>
            <person name="Slot J.C."/>
            <person name="Stielow J.B."/>
            <person name="Sun H."/>
            <person name="Kurtzman C.P."/>
            <person name="Blackwell M."/>
            <person name="Grigoriev I.V."/>
            <person name="Jeffries T.W."/>
        </authorList>
    </citation>
    <scope>NUCLEOTIDE SEQUENCE [LARGE SCALE GENOMIC DNA]</scope>
    <source>
        <strain evidence="7 8">DSM 6958</strain>
    </source>
</reference>
<feature type="compositionally biased region" description="Basic and acidic residues" evidence="5">
    <location>
        <begin position="12"/>
        <end position="24"/>
    </location>
</feature>
<feature type="domain" description="DNA endonuclease activator Ctp1 C-terminal" evidence="6">
    <location>
        <begin position="505"/>
        <end position="551"/>
    </location>
</feature>
<dbReference type="InterPro" id="IPR013882">
    <property type="entry name" value="Ctp1_C"/>
</dbReference>
<dbReference type="AlphaFoldDB" id="A0A1E3PHV8"/>
<evidence type="ECO:0000313" key="7">
    <source>
        <dbReference type="EMBL" id="ODQ64804.1"/>
    </source>
</evidence>
<name>A0A1E3PHV8_9ASCO</name>
<keyword evidence="8" id="KW-1185">Reference proteome</keyword>
<comment type="subcellular location">
    <subcellularLocation>
        <location evidence="1">Nucleus</location>
    </subcellularLocation>
</comment>
<evidence type="ECO:0000256" key="2">
    <source>
        <dbReference type="ARBA" id="ARBA00022763"/>
    </source>
</evidence>
<feature type="compositionally biased region" description="Polar residues" evidence="5">
    <location>
        <begin position="1"/>
        <end position="11"/>
    </location>
</feature>
<feature type="region of interest" description="Disordered" evidence="5">
    <location>
        <begin position="1"/>
        <end position="24"/>
    </location>
</feature>
<evidence type="ECO:0000259" key="6">
    <source>
        <dbReference type="Pfam" id="PF08573"/>
    </source>
</evidence>
<evidence type="ECO:0000313" key="8">
    <source>
        <dbReference type="Proteomes" id="UP000095009"/>
    </source>
</evidence>
<feature type="compositionally biased region" description="Acidic residues" evidence="5">
    <location>
        <begin position="347"/>
        <end position="357"/>
    </location>
</feature>
<evidence type="ECO:0000256" key="3">
    <source>
        <dbReference type="ARBA" id="ARBA00023242"/>
    </source>
</evidence>
<keyword evidence="3" id="KW-0539">Nucleus</keyword>
<protein>
    <recommendedName>
        <fullName evidence="6">DNA endonuclease activator Ctp1 C-terminal domain-containing protein</fullName>
    </recommendedName>
</protein>
<dbReference type="GO" id="GO:0006281">
    <property type="term" value="P:DNA repair"/>
    <property type="evidence" value="ECO:0007669"/>
    <property type="project" value="InterPro"/>
</dbReference>
<gene>
    <name evidence="7" type="ORF">NADFUDRAFT_43100</name>
</gene>
<evidence type="ECO:0000256" key="1">
    <source>
        <dbReference type="ARBA" id="ARBA00004123"/>
    </source>
</evidence>
<accession>A0A1E3PHV8</accession>
<dbReference type="EMBL" id="KV454411">
    <property type="protein sequence ID" value="ODQ64804.1"/>
    <property type="molecule type" value="Genomic_DNA"/>
</dbReference>
<dbReference type="OrthoDB" id="4086052at2759"/>
<dbReference type="GO" id="GO:0005634">
    <property type="term" value="C:nucleus"/>
    <property type="evidence" value="ECO:0007669"/>
    <property type="project" value="UniProtKB-SubCell"/>
</dbReference>
<organism evidence="7 8">
    <name type="scientific">Nadsonia fulvescens var. elongata DSM 6958</name>
    <dbReference type="NCBI Taxonomy" id="857566"/>
    <lineage>
        <taxon>Eukaryota</taxon>
        <taxon>Fungi</taxon>
        <taxon>Dikarya</taxon>
        <taxon>Ascomycota</taxon>
        <taxon>Saccharomycotina</taxon>
        <taxon>Dipodascomycetes</taxon>
        <taxon>Dipodascales</taxon>
        <taxon>Dipodascales incertae sedis</taxon>
        <taxon>Nadsonia</taxon>
    </lineage>
</organism>
<sequence length="590" mass="66556">MDGRNSNTSTVKIKDEPINENGKEDSLQIEAPLLADNAMTDRVNEPVLNSNTSISNTNADEKKGYKLKQLLDLVVSPNLQYDESLKDHLQILQTGITEMSDMIQERQQHHLRTRFIAQAIRDKYSQQGASHAKLLESFESQKALIKNLNKQIEDLSCENNRLQGQNEKLNAFHQTIKQQRVSDATKIRKWTNVVTVLKQENCRLKALHSDLQLRRERTQPEHTFQLPQRYISIGQSNNSEEINLISEASTMDESSDGLVPCPSNRNKEWEQATEYSPRKSNVCTLKMSRAHGIAAEEDVTEDKEGGIDIETKDPNQLMALVRSSPPPSSDNTMGTPLSLKRRKVNTDDSDISGDNENNELARPKTATPLQLASQSSLNLMPTPDTETRVNQANPEWLWSLPTATDHCSTLVTNLENVVDATPTRLSQSQFVKDDFDTGGSSVDESNGDIDIVWELDDFVPNPLLNDNLSFAFKETGWERRTHRCEHQMKSRTIGGECQECIMEVTTASSTTAAAATITEPRISKTTKAVAVWEPHSSPPGYWDVEFPSTQKIHDNNKRAELKRQREIELRLKSALMGGKWIFRDPNKRPN</sequence>
<evidence type="ECO:0000256" key="4">
    <source>
        <dbReference type="SAM" id="Coils"/>
    </source>
</evidence>
<dbReference type="Pfam" id="PF08573">
    <property type="entry name" value="SAE2"/>
    <property type="match status" value="1"/>
</dbReference>
<feature type="region of interest" description="Disordered" evidence="5">
    <location>
        <begin position="320"/>
        <end position="369"/>
    </location>
</feature>
<feature type="region of interest" description="Disordered" evidence="5">
    <location>
        <begin position="250"/>
        <end position="273"/>
    </location>
</feature>
<dbReference type="STRING" id="857566.A0A1E3PHV8"/>
<dbReference type="Proteomes" id="UP000095009">
    <property type="component" value="Unassembled WGS sequence"/>
</dbReference>
<feature type="coiled-coil region" evidence="4">
    <location>
        <begin position="138"/>
        <end position="172"/>
    </location>
</feature>
<keyword evidence="4" id="KW-0175">Coiled coil</keyword>
<keyword evidence="2" id="KW-0227">DNA damage</keyword>
<proteinExistence type="predicted"/>